<reference evidence="2" key="1">
    <citation type="submission" date="2022-07" db="EMBL/GenBank/DDBJ databases">
        <title>Phylogenomic reconstructions and comparative analyses of Kickxellomycotina fungi.</title>
        <authorList>
            <person name="Reynolds N.K."/>
            <person name="Stajich J.E."/>
            <person name="Barry K."/>
            <person name="Grigoriev I.V."/>
            <person name="Crous P."/>
            <person name="Smith M.E."/>
        </authorList>
    </citation>
    <scope>NUCLEOTIDE SEQUENCE</scope>
    <source>
        <strain evidence="2">BCRC 34381</strain>
    </source>
</reference>
<comment type="caution">
    <text evidence="2">The sequence shown here is derived from an EMBL/GenBank/DDBJ whole genome shotgun (WGS) entry which is preliminary data.</text>
</comment>
<dbReference type="Proteomes" id="UP001143981">
    <property type="component" value="Unassembled WGS sequence"/>
</dbReference>
<evidence type="ECO:0000313" key="2">
    <source>
        <dbReference type="EMBL" id="KAJ1722402.1"/>
    </source>
</evidence>
<dbReference type="EMBL" id="JANBOI010002360">
    <property type="protein sequence ID" value="KAJ1722402.1"/>
    <property type="molecule type" value="Genomic_DNA"/>
</dbReference>
<sequence>MCNCSHSDAKRGDEQDQPQPLPATLDSVAAEQPVETEEAARAFEELFVAPNAPPLDDEAKKNIEKRYLGKKLVEAADDSLTVNADTEFRVKDLPKFHRIFRSKNEPATMDYHPDRINIYLDKDGKCNEIIWV</sequence>
<protein>
    <submittedName>
        <fullName evidence="2">Uncharacterized protein</fullName>
    </submittedName>
</protein>
<keyword evidence="3" id="KW-1185">Reference proteome</keyword>
<dbReference type="AlphaFoldDB" id="A0A9W7Y1W9"/>
<evidence type="ECO:0000256" key="1">
    <source>
        <dbReference type="SAM" id="MobiDB-lite"/>
    </source>
</evidence>
<dbReference type="OrthoDB" id="10013825at2759"/>
<accession>A0A9W7Y1W9</accession>
<feature type="region of interest" description="Disordered" evidence="1">
    <location>
        <begin position="1"/>
        <end position="36"/>
    </location>
</feature>
<name>A0A9W7Y1W9_9FUNG</name>
<evidence type="ECO:0000313" key="3">
    <source>
        <dbReference type="Proteomes" id="UP001143981"/>
    </source>
</evidence>
<organism evidence="2 3">
    <name type="scientific">Coemansia biformis</name>
    <dbReference type="NCBI Taxonomy" id="1286918"/>
    <lineage>
        <taxon>Eukaryota</taxon>
        <taxon>Fungi</taxon>
        <taxon>Fungi incertae sedis</taxon>
        <taxon>Zoopagomycota</taxon>
        <taxon>Kickxellomycotina</taxon>
        <taxon>Kickxellomycetes</taxon>
        <taxon>Kickxellales</taxon>
        <taxon>Kickxellaceae</taxon>
        <taxon>Coemansia</taxon>
    </lineage>
</organism>
<proteinExistence type="predicted"/>
<gene>
    <name evidence="2" type="ORF">LPJ61_005934</name>
</gene>
<dbReference type="Gene3D" id="3.30.10.10">
    <property type="entry name" value="Trypsin Inhibitor V, subunit A"/>
    <property type="match status" value="1"/>
</dbReference>